<evidence type="ECO:0000256" key="1">
    <source>
        <dbReference type="SAM" id="MobiDB-lite"/>
    </source>
</evidence>
<sequence length="304" mass="31561">MDGRDFGPQRSVHGPPPPLLSGLAMDSHRVGAATAGRLPASGLPGPLPPGKYMAGLNLHPHPGKCPAPCPSPPVFPGRSTRPGPPVHSRPGLGDSPSVGHGGAGRFGSQGWETPGPGAKASPSVARLGYLFRSVLGPREPKAGVVARATGGDSNPRGPGGTSLGWSFQNLGEKRTNRPPHPARHPLPELESFSWQTLFLALVGPPGFCSQLHHPRRAGSLAVTERRGMRECAGGCGSTVTPALGPWPRGGRDAPFFPGRTAALGTCTPVGGRRPRPSGTPCFPARKRVRRCGRDTETGPSRSRT</sequence>
<dbReference type="GeneTree" id="ENSGT00940000157099"/>
<reference evidence="2 3" key="1">
    <citation type="journal article" date="2005" name="Nature">
        <title>Initial sequence of the chimpanzee genome and comparison with the human genome.</title>
        <authorList>
            <consortium name="Chimpanzee sequencing and analysis consortium"/>
        </authorList>
    </citation>
    <scope>NUCLEOTIDE SEQUENCE [LARGE SCALE GENOMIC DNA]</scope>
</reference>
<feature type="region of interest" description="Disordered" evidence="1">
    <location>
        <begin position="1"/>
        <end position="24"/>
    </location>
</feature>
<dbReference type="Ensembl" id="ENSPTRT00000094296.1">
    <property type="protein sequence ID" value="ENSPTRP00000071965.1"/>
    <property type="gene ID" value="ENSPTRG00000018886.6"/>
</dbReference>
<dbReference type="Bgee" id="ENSPTRG00000018886">
    <property type="expression patterns" value="Expressed in colon and 20 other cell types or tissues"/>
</dbReference>
<dbReference type="PANTHER" id="PTHR12505">
    <property type="entry name" value="PHD FINGER TRANSCRIPTION FACTOR"/>
    <property type="match status" value="1"/>
</dbReference>
<organism evidence="2 3">
    <name type="scientific">Pan troglodytes</name>
    <name type="common">Chimpanzee</name>
    <dbReference type="NCBI Taxonomy" id="9598"/>
    <lineage>
        <taxon>Eukaryota</taxon>
        <taxon>Metazoa</taxon>
        <taxon>Chordata</taxon>
        <taxon>Craniata</taxon>
        <taxon>Vertebrata</taxon>
        <taxon>Euteleostomi</taxon>
        <taxon>Mammalia</taxon>
        <taxon>Eutheria</taxon>
        <taxon>Euarchontoglires</taxon>
        <taxon>Primates</taxon>
        <taxon>Haplorrhini</taxon>
        <taxon>Catarrhini</taxon>
        <taxon>Hominidae</taxon>
        <taxon>Pan</taxon>
    </lineage>
</organism>
<name>A0A2I3S4T5_PANTR</name>
<reference evidence="2" key="2">
    <citation type="submission" date="2025-08" db="UniProtKB">
        <authorList>
            <consortium name="Ensembl"/>
        </authorList>
    </citation>
    <scope>IDENTIFICATION</scope>
</reference>
<evidence type="ECO:0000313" key="3">
    <source>
        <dbReference type="Proteomes" id="UP000002277"/>
    </source>
</evidence>
<dbReference type="VGNC" id="VGNC:4546">
    <property type="gene designation" value="TNRC18"/>
</dbReference>
<dbReference type="EMBL" id="AC185347">
    <property type="status" value="NOT_ANNOTATED_CDS"/>
    <property type="molecule type" value="Genomic_DNA"/>
</dbReference>
<protein>
    <submittedName>
        <fullName evidence="2">Trinucleotide repeat containing 18</fullName>
    </submittedName>
</protein>
<feature type="region of interest" description="Disordered" evidence="1">
    <location>
        <begin position="148"/>
        <end position="167"/>
    </location>
</feature>
<evidence type="ECO:0000313" key="2">
    <source>
        <dbReference type="Ensembl" id="ENSPTRP00000071965.1"/>
    </source>
</evidence>
<keyword evidence="3" id="KW-1185">Reference proteome</keyword>
<proteinExistence type="predicted"/>
<feature type="region of interest" description="Disordered" evidence="1">
    <location>
        <begin position="264"/>
        <end position="304"/>
    </location>
</feature>
<evidence type="ECO:0000313" key="4">
    <source>
        <dbReference type="VGNC" id="VGNC:4546"/>
    </source>
</evidence>
<dbReference type="InterPro" id="IPR052429">
    <property type="entry name" value="BAH_domain_protein"/>
</dbReference>
<dbReference type="EMBL" id="AC187994">
    <property type="status" value="NOT_ANNOTATED_CDS"/>
    <property type="molecule type" value="Genomic_DNA"/>
</dbReference>
<dbReference type="Proteomes" id="UP000002277">
    <property type="component" value="Chromosome 7"/>
</dbReference>
<accession>A0A2I3S4T5</accession>
<dbReference type="PANTHER" id="PTHR12505:SF21">
    <property type="entry name" value="TRINUCLEOTIDE REPEAT-CONTAINING GENE 18 PROTEIN"/>
    <property type="match status" value="1"/>
</dbReference>
<dbReference type="AlphaFoldDB" id="A0A2I3S4T5"/>
<reference evidence="2" key="3">
    <citation type="submission" date="2025-09" db="UniProtKB">
        <authorList>
            <consortium name="Ensembl"/>
        </authorList>
    </citation>
    <scope>IDENTIFICATION</scope>
</reference>
<feature type="region of interest" description="Disordered" evidence="1">
    <location>
        <begin position="69"/>
        <end position="119"/>
    </location>
</feature>
<gene>
    <name evidence="2 4" type="primary">TNRC18</name>
</gene>